<dbReference type="Gene3D" id="1.10.287.470">
    <property type="entry name" value="Helix hairpin bin"/>
    <property type="match status" value="1"/>
</dbReference>
<name>A0ABR7CJ30_9BACT</name>
<sequence>MKKSNVIGLTIGIVVVIVTVSLICWFAIKPVPTLIQGEVEVKSIKISSKLAGRIEQMDVKEGQQVKKGELLFVLSTPEVEAKLRQAEAARNAAGAQSAKASRGARIQEIEGALNMWKKAQAGVELAQKSFDRVKNLYESGVVPAQKYDEALANLKAMQTTESAAKAQYDMAVEGARREDREAAAALVDQASGAVSEVESYISDAMQYSPIDGEVSSVIAEKGELIGSGYPVITLLDMNDLWITFNIKEDLLPKIRIGSVLKAYVPGLGGAIELKVDYIAVQAEYATWSATRTKGDFDIRTFEVKARPVAKVDGLRPGMTVTVNWDEIR</sequence>
<dbReference type="InterPro" id="IPR059052">
    <property type="entry name" value="HH_YbhG-like"/>
</dbReference>
<protein>
    <submittedName>
        <fullName evidence="3">Efflux RND transporter periplasmic adaptor subunit</fullName>
    </submittedName>
</protein>
<comment type="caution">
    <text evidence="3">The sequence shown here is derived from an EMBL/GenBank/DDBJ whole genome shotgun (WGS) entry which is preliminary data.</text>
</comment>
<dbReference type="EMBL" id="JACOOK010000001">
    <property type="protein sequence ID" value="MBC5615604.1"/>
    <property type="molecule type" value="Genomic_DNA"/>
</dbReference>
<proteinExistence type="predicted"/>
<evidence type="ECO:0000313" key="3">
    <source>
        <dbReference type="EMBL" id="MBC5615604.1"/>
    </source>
</evidence>
<keyword evidence="1" id="KW-0472">Membrane</keyword>
<evidence type="ECO:0000256" key="1">
    <source>
        <dbReference type="SAM" id="Phobius"/>
    </source>
</evidence>
<keyword evidence="1" id="KW-0812">Transmembrane</keyword>
<dbReference type="Gene3D" id="2.40.50.100">
    <property type="match status" value="1"/>
</dbReference>
<dbReference type="PANTHER" id="PTHR30438:SF1">
    <property type="entry name" value="36 KDA ANTIGEN"/>
    <property type="match status" value="1"/>
</dbReference>
<dbReference type="Gene3D" id="2.40.30.170">
    <property type="match status" value="1"/>
</dbReference>
<dbReference type="RefSeq" id="WP_101570877.1">
    <property type="nucleotide sequence ID" value="NZ_JACOOK010000001.1"/>
</dbReference>
<keyword evidence="4" id="KW-1185">Reference proteome</keyword>
<evidence type="ECO:0000259" key="2">
    <source>
        <dbReference type="Pfam" id="PF25881"/>
    </source>
</evidence>
<dbReference type="SUPFAM" id="SSF111369">
    <property type="entry name" value="HlyD-like secretion proteins"/>
    <property type="match status" value="3"/>
</dbReference>
<dbReference type="PANTHER" id="PTHR30438">
    <property type="entry name" value="36 KDA ANTIGEN-RELATED"/>
    <property type="match status" value="1"/>
</dbReference>
<feature type="transmembrane region" description="Helical" evidence="1">
    <location>
        <begin position="7"/>
        <end position="28"/>
    </location>
</feature>
<feature type="domain" description="YbhG-like alpha-helical hairpin" evidence="2">
    <location>
        <begin position="79"/>
        <end position="202"/>
    </location>
</feature>
<keyword evidence="1" id="KW-1133">Transmembrane helix</keyword>
<organism evidence="3 4">
    <name type="scientific">Alistipes hominis</name>
    <dbReference type="NCBI Taxonomy" id="2763015"/>
    <lineage>
        <taxon>Bacteria</taxon>
        <taxon>Pseudomonadati</taxon>
        <taxon>Bacteroidota</taxon>
        <taxon>Bacteroidia</taxon>
        <taxon>Bacteroidales</taxon>
        <taxon>Rikenellaceae</taxon>
        <taxon>Alistipes</taxon>
    </lineage>
</organism>
<reference evidence="3 4" key="1">
    <citation type="submission" date="2020-08" db="EMBL/GenBank/DDBJ databases">
        <title>Genome public.</title>
        <authorList>
            <person name="Liu C."/>
            <person name="Sun Q."/>
        </authorList>
    </citation>
    <scope>NUCLEOTIDE SEQUENCE [LARGE SCALE GENOMIC DNA]</scope>
    <source>
        <strain evidence="3 4">New-7</strain>
    </source>
</reference>
<accession>A0ABR7CJ30</accession>
<evidence type="ECO:0000313" key="4">
    <source>
        <dbReference type="Proteomes" id="UP000636891"/>
    </source>
</evidence>
<gene>
    <name evidence="3" type="ORF">H8S08_01040</name>
</gene>
<dbReference type="Pfam" id="PF25881">
    <property type="entry name" value="HH_YBHG"/>
    <property type="match status" value="1"/>
</dbReference>
<dbReference type="Proteomes" id="UP000636891">
    <property type="component" value="Unassembled WGS sequence"/>
</dbReference>